<evidence type="ECO:0000256" key="1">
    <source>
        <dbReference type="SAM" id="MobiDB-lite"/>
    </source>
</evidence>
<protein>
    <submittedName>
        <fullName evidence="2">Uncharacterized protein</fullName>
    </submittedName>
</protein>
<organism evidence="2">
    <name type="scientific">Pteromalus puparum negative-strand RNA virus 1</name>
    <dbReference type="NCBI Taxonomy" id="1926633"/>
    <lineage>
        <taxon>Viruses</taxon>
        <taxon>Riboviria</taxon>
        <taxon>Orthornavirae</taxon>
        <taxon>Negarnaviricota</taxon>
        <taxon>Haploviricotina</taxon>
        <taxon>Monjiviricetes</taxon>
        <taxon>Mononegavirales</taxon>
        <taxon>Artoviridae</taxon>
        <taxon>Peropuvirus</taxon>
        <taxon>Peropuvirus pteromali</taxon>
    </lineage>
</organism>
<dbReference type="Proteomes" id="UP000233833">
    <property type="component" value="Segment"/>
</dbReference>
<dbReference type="EMBL" id="KX431032">
    <property type="protein sequence ID" value="APL97665.1"/>
    <property type="molecule type" value="Viral_cRNA"/>
</dbReference>
<keyword evidence="3" id="KW-1185">Reference proteome</keyword>
<feature type="region of interest" description="Disordered" evidence="1">
    <location>
        <begin position="341"/>
        <end position="402"/>
    </location>
</feature>
<accession>A0A1L5BWP6</accession>
<feature type="region of interest" description="Disordered" evidence="1">
    <location>
        <begin position="1"/>
        <end position="135"/>
    </location>
</feature>
<dbReference type="OrthoDB" id="40879at10239"/>
<dbReference type="GeneID" id="37616257"/>
<feature type="compositionally biased region" description="Basic and acidic residues" evidence="1">
    <location>
        <begin position="63"/>
        <end position="82"/>
    </location>
</feature>
<reference evidence="2" key="1">
    <citation type="submission" date="2016-06" db="EMBL/GenBank/DDBJ databases">
        <title>A Novel Negative-stranded RNA Virus Mediates Sex Ratio in Its Parasitoid Host.</title>
        <authorList>
            <person name="Wang F."/>
            <person name="Fang Q."/>
            <person name="Wang B."/>
            <person name="Yan Z."/>
            <person name="Hong J."/>
            <person name="Bao Y."/>
            <person name="Kuhu J.H."/>
            <person name="Werren J.H."/>
            <person name="Song Q."/>
            <person name="Ye G."/>
        </authorList>
    </citation>
    <scope>NUCLEOTIDE SEQUENCE [LARGE SCALE GENOMIC DNA]</scope>
    <source>
        <strain evidence="2">1</strain>
    </source>
</reference>
<feature type="compositionally biased region" description="Basic and acidic residues" evidence="1">
    <location>
        <begin position="115"/>
        <end position="135"/>
    </location>
</feature>
<name>A0A1L5BWP6_9MONO</name>
<feature type="region of interest" description="Disordered" evidence="1">
    <location>
        <begin position="148"/>
        <end position="168"/>
    </location>
</feature>
<dbReference type="RefSeq" id="YP_009505431.1">
    <property type="nucleotide sequence ID" value="NC_038269.1"/>
</dbReference>
<proteinExistence type="predicted"/>
<feature type="compositionally biased region" description="Polar residues" evidence="1">
    <location>
        <begin position="376"/>
        <end position="385"/>
    </location>
</feature>
<sequence length="402" mass="43497">MSGKKDAKTPRSATKGTLSKAEELLQQLAAYDPLTNNDPLSLGKKRPKPPKCPDIQEPSDSPPYKRHDTRGDEPDETRDPDPSLHPCYYPLGNSSSTASIVEVIESDSQDLNPPEEPKDRPSTRGETSRTATREQREVLSIRKLADTQEVISSDEEEEGRESGAVPKGFYTVPPPVLQYITGESSKKPGGFQTEMDRWFEDEWGKLVNPPPGLLSTHYLWCLPPSTTNTLAGEKFKVASNNLAISLGRSKIWGKKKSSKGTAGVLVLPFPGVQSNTAEKAAGDRLTKAAEALQQLAEDFKSAIAILQADINRQAAASRGFITDSSQSIRANTLSLIRSMEETAKSVKGTTTPVQGMGESRRDSRTTTPSLPGPGAGQSSRPSTGGLTIDPSKFKRIVPQGKK</sequence>
<dbReference type="KEGG" id="vg:37616257"/>
<evidence type="ECO:0000313" key="3">
    <source>
        <dbReference type="Proteomes" id="UP000233833"/>
    </source>
</evidence>
<evidence type="ECO:0000313" key="2">
    <source>
        <dbReference type="EMBL" id="APL97665.1"/>
    </source>
</evidence>